<protein>
    <submittedName>
        <fullName evidence="1">Uncharacterized protein</fullName>
    </submittedName>
</protein>
<feature type="non-terminal residue" evidence="1">
    <location>
        <position position="1"/>
    </location>
</feature>
<proteinExistence type="predicted"/>
<accession>A0AAV6MSZ5</accession>
<dbReference type="AlphaFoldDB" id="A0AAV6MSZ5"/>
<gene>
    <name evidence="1" type="ORF">SDJN03_18647</name>
</gene>
<evidence type="ECO:0000313" key="1">
    <source>
        <dbReference type="EMBL" id="KAG6585914.1"/>
    </source>
</evidence>
<comment type="caution">
    <text evidence="1">The sequence shown here is derived from an EMBL/GenBank/DDBJ whole genome shotgun (WGS) entry which is preliminary data.</text>
</comment>
<dbReference type="EMBL" id="JAGKQH010000012">
    <property type="protein sequence ID" value="KAG6585914.1"/>
    <property type="molecule type" value="Genomic_DNA"/>
</dbReference>
<keyword evidence="2" id="KW-1185">Reference proteome</keyword>
<dbReference type="Proteomes" id="UP000685013">
    <property type="component" value="Chromosome 12"/>
</dbReference>
<organism evidence="1 2">
    <name type="scientific">Cucurbita argyrosperma subsp. sororia</name>
    <dbReference type="NCBI Taxonomy" id="37648"/>
    <lineage>
        <taxon>Eukaryota</taxon>
        <taxon>Viridiplantae</taxon>
        <taxon>Streptophyta</taxon>
        <taxon>Embryophyta</taxon>
        <taxon>Tracheophyta</taxon>
        <taxon>Spermatophyta</taxon>
        <taxon>Magnoliopsida</taxon>
        <taxon>eudicotyledons</taxon>
        <taxon>Gunneridae</taxon>
        <taxon>Pentapetalae</taxon>
        <taxon>rosids</taxon>
        <taxon>fabids</taxon>
        <taxon>Cucurbitales</taxon>
        <taxon>Cucurbitaceae</taxon>
        <taxon>Cucurbiteae</taxon>
        <taxon>Cucurbita</taxon>
    </lineage>
</organism>
<reference evidence="1 2" key="1">
    <citation type="journal article" date="2021" name="Hortic Res">
        <title>The domestication of Cucurbita argyrosperma as revealed by the genome of its wild relative.</title>
        <authorList>
            <person name="Barrera-Redondo J."/>
            <person name="Sanchez-de la Vega G."/>
            <person name="Aguirre-Liguori J.A."/>
            <person name="Castellanos-Morales G."/>
            <person name="Gutierrez-Guerrero Y.T."/>
            <person name="Aguirre-Dugua X."/>
            <person name="Aguirre-Planter E."/>
            <person name="Tenaillon M.I."/>
            <person name="Lira-Saade R."/>
            <person name="Eguiarte L.E."/>
        </authorList>
    </citation>
    <scope>NUCLEOTIDE SEQUENCE [LARGE SCALE GENOMIC DNA]</scope>
    <source>
        <strain evidence="1">JBR-2021</strain>
    </source>
</reference>
<evidence type="ECO:0000313" key="2">
    <source>
        <dbReference type="Proteomes" id="UP000685013"/>
    </source>
</evidence>
<name>A0AAV6MSZ5_9ROSI</name>
<sequence length="158" mass="17808">MSPSLFLSFKRSAAYPGAVLNLSARALSYAFFVNLKAGQERATVQSIVMSDLPPVVSCEDLAKGLAAAPRTEEFLGHRIKGRDYLSMNMNSGMGKARMGSPIKEKIKRPLRTYKVKGASWLIRCWPFRIMLSWLKYDASDYAIVLCKERERERAANRL</sequence>